<dbReference type="GO" id="GO:0015920">
    <property type="term" value="P:lipopolysaccharide transport"/>
    <property type="evidence" value="ECO:0007669"/>
    <property type="project" value="InterPro"/>
</dbReference>
<dbReference type="InterPro" id="IPR014340">
    <property type="entry name" value="LptA"/>
</dbReference>
<dbReference type="InterPro" id="IPR052037">
    <property type="entry name" value="LPS_export_LptA"/>
</dbReference>
<dbReference type="KEGG" id="amol:AMOL_1674"/>
<evidence type="ECO:0000259" key="5">
    <source>
        <dbReference type="Pfam" id="PF03968"/>
    </source>
</evidence>
<dbReference type="EMBL" id="NXFY01000002">
    <property type="protein sequence ID" value="PHO19062.1"/>
    <property type="molecule type" value="Genomic_DNA"/>
</dbReference>
<proteinExistence type="predicted"/>
<reference evidence="6 9" key="2">
    <citation type="submission" date="2018-08" db="EMBL/GenBank/DDBJ databases">
        <title>Complete genome of the Arcobacter molluscorum type strain LMG 25693.</title>
        <authorList>
            <person name="Miller W.G."/>
            <person name="Yee E."/>
            <person name="Bono J.L."/>
        </authorList>
    </citation>
    <scope>NUCLEOTIDE SEQUENCE [LARGE SCALE GENOMIC DNA]</scope>
    <source>
        <strain evidence="6 9">CECT 7696</strain>
    </source>
</reference>
<dbReference type="NCBIfam" id="TIGR03002">
    <property type="entry name" value="outer_YhbN_LptA"/>
    <property type="match status" value="1"/>
</dbReference>
<dbReference type="PANTHER" id="PTHR36504">
    <property type="entry name" value="LIPOPOLYSACCHARIDE EXPORT SYSTEM PROTEIN LPTA"/>
    <property type="match status" value="1"/>
</dbReference>
<evidence type="ECO:0000313" key="9">
    <source>
        <dbReference type="Proteomes" id="UP000262712"/>
    </source>
</evidence>
<feature type="chain" id="PRO_5044573619" evidence="4">
    <location>
        <begin position="18"/>
        <end position="168"/>
    </location>
</feature>
<dbReference type="GO" id="GO:0017089">
    <property type="term" value="F:glycolipid transfer activity"/>
    <property type="evidence" value="ECO:0007669"/>
    <property type="project" value="TreeGrafter"/>
</dbReference>
<protein>
    <submittedName>
        <fullName evidence="6">Lipooligosaccharide transport system, periplasmic component LptA</fullName>
    </submittedName>
    <submittedName>
        <fullName evidence="7">Lipopolysaccharide transport periplasmic protein LptA</fullName>
    </submittedName>
</protein>
<reference evidence="7 8" key="1">
    <citation type="submission" date="2017-09" db="EMBL/GenBank/DDBJ databases">
        <title>Arcobacter canalis sp. nov., a new species isolated from a water canal contaminated with urban sewage.</title>
        <authorList>
            <person name="Perez-Cataluna A."/>
            <person name="Salas-Masso N."/>
            <person name="Figueras M.J."/>
        </authorList>
    </citation>
    <scope>NUCLEOTIDE SEQUENCE [LARGE SCALE GENOMIC DNA]</scope>
    <source>
        <strain evidence="7 8">F98-3</strain>
    </source>
</reference>
<evidence type="ECO:0000256" key="2">
    <source>
        <dbReference type="ARBA" id="ARBA00022729"/>
    </source>
</evidence>
<dbReference type="GO" id="GO:0030288">
    <property type="term" value="C:outer membrane-bounded periplasmic space"/>
    <property type="evidence" value="ECO:0007669"/>
    <property type="project" value="TreeGrafter"/>
</dbReference>
<feature type="domain" description="Organic solvent tolerance-like N-terminal" evidence="5">
    <location>
        <begin position="24"/>
        <end position="139"/>
    </location>
</feature>
<evidence type="ECO:0000256" key="4">
    <source>
        <dbReference type="SAM" id="SignalP"/>
    </source>
</evidence>
<dbReference type="Proteomes" id="UP000221222">
    <property type="component" value="Unassembled WGS sequence"/>
</dbReference>
<dbReference type="GO" id="GO:0001530">
    <property type="term" value="F:lipopolysaccharide binding"/>
    <property type="evidence" value="ECO:0007669"/>
    <property type="project" value="InterPro"/>
</dbReference>
<keyword evidence="8" id="KW-1185">Reference proteome</keyword>
<sequence>MKKLFILLFFTASILMATSNKLIIDAKKFEGNDGKGVSIFTGDVKLRKQQDKLDSDRLEVYMSKKNANQKRVPLRYVAIGNVTFTIISQNNKQYEGKGNKVIYYPQEDRYVIIGNGFIKEKVEDRKVYGDKIFIDQKTGEAKVNGTDNKPVRFIINLEDNKKDNGTKK</sequence>
<evidence type="ECO:0000256" key="1">
    <source>
        <dbReference type="ARBA" id="ARBA00022448"/>
    </source>
</evidence>
<dbReference type="EMBL" id="CP032098">
    <property type="protein sequence ID" value="AXX92639.1"/>
    <property type="molecule type" value="Genomic_DNA"/>
</dbReference>
<gene>
    <name evidence="7" type="primary">lptA</name>
    <name evidence="6" type="ORF">AMOL_1674</name>
    <name evidence="7" type="ORF">CPU12_02105</name>
</gene>
<evidence type="ECO:0000256" key="3">
    <source>
        <dbReference type="ARBA" id="ARBA00022764"/>
    </source>
</evidence>
<evidence type="ECO:0000313" key="7">
    <source>
        <dbReference type="EMBL" id="PHO19062.1"/>
    </source>
</evidence>
<keyword evidence="3" id="KW-0574">Periplasm</keyword>
<keyword evidence="1" id="KW-0813">Transport</keyword>
<feature type="signal peptide" evidence="4">
    <location>
        <begin position="1"/>
        <end position="17"/>
    </location>
</feature>
<keyword evidence="2 4" id="KW-0732">Signal</keyword>
<dbReference type="PANTHER" id="PTHR36504:SF1">
    <property type="entry name" value="LIPOPOLYSACCHARIDE EXPORT SYSTEM PROTEIN LPTA"/>
    <property type="match status" value="1"/>
</dbReference>
<dbReference type="Pfam" id="PF03968">
    <property type="entry name" value="LptD_N"/>
    <property type="match status" value="1"/>
</dbReference>
<dbReference type="Gene3D" id="2.60.450.10">
    <property type="entry name" value="Lipopolysaccharide (LPS) transport protein A like domain"/>
    <property type="match status" value="1"/>
</dbReference>
<organism evidence="7 8">
    <name type="scientific">Malaciobacter molluscorum LMG 25693</name>
    <dbReference type="NCBI Taxonomy" id="870501"/>
    <lineage>
        <taxon>Bacteria</taxon>
        <taxon>Pseudomonadati</taxon>
        <taxon>Campylobacterota</taxon>
        <taxon>Epsilonproteobacteria</taxon>
        <taxon>Campylobacterales</taxon>
        <taxon>Arcobacteraceae</taxon>
        <taxon>Malaciobacter</taxon>
    </lineage>
</organism>
<dbReference type="Proteomes" id="UP000262712">
    <property type="component" value="Chromosome"/>
</dbReference>
<dbReference type="GO" id="GO:0009279">
    <property type="term" value="C:cell outer membrane"/>
    <property type="evidence" value="ECO:0007669"/>
    <property type="project" value="TreeGrafter"/>
</dbReference>
<dbReference type="RefSeq" id="WP_099341422.1">
    <property type="nucleotide sequence ID" value="NZ_CP032098.1"/>
</dbReference>
<dbReference type="AlphaFoldDB" id="A0A2G1DKN3"/>
<evidence type="ECO:0000313" key="8">
    <source>
        <dbReference type="Proteomes" id="UP000221222"/>
    </source>
</evidence>
<name>A0A2G1DKN3_9BACT</name>
<accession>A0A2G1DKN3</accession>
<evidence type="ECO:0000313" key="6">
    <source>
        <dbReference type="EMBL" id="AXX92639.1"/>
    </source>
</evidence>
<dbReference type="InterPro" id="IPR005653">
    <property type="entry name" value="OstA-like_N"/>
</dbReference>